<evidence type="ECO:0000313" key="18">
    <source>
        <dbReference type="Proteomes" id="UP000070319"/>
    </source>
</evidence>
<dbReference type="PROSITE" id="PS50113">
    <property type="entry name" value="PAC"/>
    <property type="match status" value="1"/>
</dbReference>
<dbReference type="Gene3D" id="3.30.450.20">
    <property type="entry name" value="PAS domain"/>
    <property type="match status" value="1"/>
</dbReference>
<comment type="subcellular location">
    <subcellularLocation>
        <location evidence="2">Cell membrane</location>
    </subcellularLocation>
</comment>
<feature type="chain" id="PRO_5007486637" description="histidine kinase" evidence="13">
    <location>
        <begin position="21"/>
        <end position="1039"/>
    </location>
</feature>
<dbReference type="Pfam" id="PF00072">
    <property type="entry name" value="Response_reg"/>
    <property type="match status" value="1"/>
</dbReference>
<feature type="domain" description="PAC" evidence="16">
    <location>
        <begin position="609"/>
        <end position="666"/>
    </location>
</feature>
<dbReference type="EMBL" id="LTDF01000172">
    <property type="protein sequence ID" value="KXT41287.1"/>
    <property type="molecule type" value="Genomic_DNA"/>
</dbReference>
<comment type="caution">
    <text evidence="17">The sequence shown here is derived from an EMBL/GenBank/DDBJ whole genome shotgun (WGS) entry which is preliminary data.</text>
</comment>
<dbReference type="PANTHER" id="PTHR43047">
    <property type="entry name" value="TWO-COMPONENT HISTIDINE PROTEIN KINASE"/>
    <property type="match status" value="1"/>
</dbReference>
<dbReference type="Gene3D" id="3.30.565.10">
    <property type="entry name" value="Histidine kinase-like ATPase, C-terminal domain"/>
    <property type="match status" value="1"/>
</dbReference>
<evidence type="ECO:0000256" key="8">
    <source>
        <dbReference type="ARBA" id="ARBA00022777"/>
    </source>
</evidence>
<feature type="domain" description="Histidine kinase" evidence="14">
    <location>
        <begin position="684"/>
        <end position="895"/>
    </location>
</feature>
<dbReference type="InterPro" id="IPR011006">
    <property type="entry name" value="CheY-like_superfamily"/>
</dbReference>
<dbReference type="SMART" id="SM00388">
    <property type="entry name" value="HisKA"/>
    <property type="match status" value="1"/>
</dbReference>
<feature type="modified residue" description="4-aspartylphosphate" evidence="12">
    <location>
        <position position="967"/>
    </location>
</feature>
<dbReference type="InterPro" id="IPR003594">
    <property type="entry name" value="HATPase_dom"/>
</dbReference>
<dbReference type="InterPro" id="IPR001789">
    <property type="entry name" value="Sig_transdc_resp-reg_receiver"/>
</dbReference>
<dbReference type="Gene3D" id="1.10.287.130">
    <property type="match status" value="1"/>
</dbReference>
<evidence type="ECO:0000259" key="16">
    <source>
        <dbReference type="PROSITE" id="PS50113"/>
    </source>
</evidence>
<dbReference type="InterPro" id="IPR036890">
    <property type="entry name" value="HATPase_C_sf"/>
</dbReference>
<evidence type="ECO:0000256" key="6">
    <source>
        <dbReference type="ARBA" id="ARBA00022679"/>
    </source>
</evidence>
<dbReference type="InterPro" id="IPR000700">
    <property type="entry name" value="PAS-assoc_C"/>
</dbReference>
<gene>
    <name evidence="17" type="ORF">HMPREF2531_04992</name>
</gene>
<dbReference type="Gene3D" id="3.40.50.2300">
    <property type="match status" value="1"/>
</dbReference>
<keyword evidence="5 12" id="KW-0597">Phosphoprotein</keyword>
<evidence type="ECO:0000313" key="17">
    <source>
        <dbReference type="EMBL" id="KXT41287.1"/>
    </source>
</evidence>
<protein>
    <recommendedName>
        <fullName evidence="3">histidine kinase</fullName>
        <ecNumber evidence="3">2.7.13.3</ecNumber>
    </recommendedName>
</protein>
<feature type="signal peptide" evidence="13">
    <location>
        <begin position="1"/>
        <end position="20"/>
    </location>
</feature>
<keyword evidence="13" id="KW-0732">Signal</keyword>
<evidence type="ECO:0000256" key="13">
    <source>
        <dbReference type="SAM" id="SignalP"/>
    </source>
</evidence>
<evidence type="ECO:0000256" key="9">
    <source>
        <dbReference type="ARBA" id="ARBA00022840"/>
    </source>
</evidence>
<dbReference type="PATRIC" id="fig|329854.7.peg.5065"/>
<keyword evidence="7" id="KW-0547">Nucleotide-binding</keyword>
<accession>A0A139KQ38</accession>
<evidence type="ECO:0000256" key="1">
    <source>
        <dbReference type="ARBA" id="ARBA00000085"/>
    </source>
</evidence>
<dbReference type="GO" id="GO:0005524">
    <property type="term" value="F:ATP binding"/>
    <property type="evidence" value="ECO:0007669"/>
    <property type="project" value="UniProtKB-KW"/>
</dbReference>
<dbReference type="Proteomes" id="UP000070319">
    <property type="component" value="Unassembled WGS sequence"/>
</dbReference>
<dbReference type="FunFam" id="1.10.287.130:FF:000002">
    <property type="entry name" value="Two-component osmosensing histidine kinase"/>
    <property type="match status" value="1"/>
</dbReference>
<dbReference type="SUPFAM" id="SSF47384">
    <property type="entry name" value="Homodimeric domain of signal transducing histidine kinase"/>
    <property type="match status" value="1"/>
</dbReference>
<dbReference type="PROSITE" id="PS50109">
    <property type="entry name" value="HIS_KIN"/>
    <property type="match status" value="1"/>
</dbReference>
<dbReference type="SUPFAM" id="SSF52172">
    <property type="entry name" value="CheY-like"/>
    <property type="match status" value="1"/>
</dbReference>
<sequence length="1039" mass="119309">MKKCLLLLFFYLLSVNSAFAQKDAIDGKSYILCINSYTESSPWSSRLISNVTEFVQKDPGVTLYVEHLNMLLVENDSILEESKRNIFDKYKGRSPRMLLLLGNSALLLRDEYRKVWGDIPIVLCAQEDYLDSYEAYIHRQPSTPEERTPLSYLVDPYNLVYLYADLYIPENIRLMKQMVPGMKEFIFIGDGRKVNQDNSALIRQELKTKYPDIKYRFWSAENMTTNQLLDSLYFVDTKTTGVLFASWFYKYTFAGNSMLATNSHKLIAATSVPIFSLSMVNITSGKEGMLGGYTYNQERYDAALIQTISDVLKDKQARHVPCYIPADGAPVINYEILARDGLSLSACPANTRFLNKPPTFWEHYRYFILGTLFSILLLTLLFLYRIRNLNALKKAQQNEIDAMATYKMLVNNMPLLYMQEELVTDKNGNPVELIYRNVNSEFEKHFYRKEEVIGRKGSEIFPESMPEFLHFTKMALTEKRAITFPYYFKAIDTFYDVVLKGTHQGNMIDVFCLNSTELHKAQQKLSATNSKLAMALDVANIVPWKWDLKSKTILCDINRPIELSTGEQEVEDSQLSVPDSQYFSKIFKEDRERVKQAYRDLIEGRAEKVKEEYRIVNVHKNNLHKVEWVEAQAAVEARDEDGKPLTLVGSSLVITNRKKMEQELTTAKDRAEESNRLKSAFLANMSHEIRTPLNAIVGFSGILAATEEEQEKQEYVSIIENNNTLLLQLISDILDLSKIEAGTLELNYSNIELNELMRELERGFLLRVKTAAVKLEFVEPAEPCMAYTEKNRLSQLMINLVTNAIKFTEKGSIRFGYEMRENELYFYVTDTGCGIPKDKQQNIFGRFVKLNSFAQGTGLGLSICKTLMDHLGGRIGVESEEGKGSTFWFTLPYKPAVKEDKKQMPKDIQPVSIERNKLTILVAEDNASNYKLFESILKHDYHLLHAWDGMEAVEMFREHNPQIVLMDINMPVMDGYEAAREIRKYSAKIPIIAVTAFAYASDEQKVMESGFDGYMPKPINARLLKSQLMDIMQKHIVLL</sequence>
<name>A0A139KQ38_9BACE</name>
<evidence type="ECO:0000256" key="12">
    <source>
        <dbReference type="PROSITE-ProRule" id="PRU00169"/>
    </source>
</evidence>
<dbReference type="EC" id="2.7.13.3" evidence="3"/>
<dbReference type="InterPro" id="IPR004358">
    <property type="entry name" value="Sig_transdc_His_kin-like_C"/>
</dbReference>
<dbReference type="FunFam" id="3.30.565.10:FF:000023">
    <property type="entry name" value="PAS domain-containing sensor histidine kinase"/>
    <property type="match status" value="1"/>
</dbReference>
<dbReference type="GO" id="GO:0000155">
    <property type="term" value="F:phosphorelay sensor kinase activity"/>
    <property type="evidence" value="ECO:0007669"/>
    <property type="project" value="InterPro"/>
</dbReference>
<dbReference type="InterPro" id="IPR036097">
    <property type="entry name" value="HisK_dim/P_sf"/>
</dbReference>
<dbReference type="SMART" id="SM00448">
    <property type="entry name" value="REC"/>
    <property type="match status" value="1"/>
</dbReference>
<feature type="domain" description="Response regulatory" evidence="15">
    <location>
        <begin position="919"/>
        <end position="1032"/>
    </location>
</feature>
<dbReference type="InterPro" id="IPR035965">
    <property type="entry name" value="PAS-like_dom_sf"/>
</dbReference>
<dbReference type="PRINTS" id="PR00344">
    <property type="entry name" value="BCTRLSENSOR"/>
</dbReference>
<dbReference type="SUPFAM" id="SSF55874">
    <property type="entry name" value="ATPase domain of HSP90 chaperone/DNA topoisomerase II/histidine kinase"/>
    <property type="match status" value="1"/>
</dbReference>
<dbReference type="InterPro" id="IPR005467">
    <property type="entry name" value="His_kinase_dom"/>
</dbReference>
<keyword evidence="6" id="KW-0808">Transferase</keyword>
<evidence type="ECO:0000256" key="4">
    <source>
        <dbReference type="ARBA" id="ARBA00022475"/>
    </source>
</evidence>
<keyword evidence="4" id="KW-1003">Cell membrane</keyword>
<dbReference type="InterPro" id="IPR003661">
    <property type="entry name" value="HisK_dim/P_dom"/>
</dbReference>
<dbReference type="RefSeq" id="WP_061438152.1">
    <property type="nucleotide sequence ID" value="NZ_KQ968739.1"/>
</dbReference>
<evidence type="ECO:0000259" key="14">
    <source>
        <dbReference type="PROSITE" id="PS50109"/>
    </source>
</evidence>
<evidence type="ECO:0000256" key="7">
    <source>
        <dbReference type="ARBA" id="ARBA00022741"/>
    </source>
</evidence>
<dbReference type="Pfam" id="PF00512">
    <property type="entry name" value="HisKA"/>
    <property type="match status" value="1"/>
</dbReference>
<evidence type="ECO:0000256" key="11">
    <source>
        <dbReference type="ARBA" id="ARBA00023136"/>
    </source>
</evidence>
<dbReference type="SMART" id="SM00387">
    <property type="entry name" value="HATPase_c"/>
    <property type="match status" value="1"/>
</dbReference>
<dbReference type="AlphaFoldDB" id="A0A139KQ38"/>
<dbReference type="CDD" id="cd00082">
    <property type="entry name" value="HisKA"/>
    <property type="match status" value="1"/>
</dbReference>
<proteinExistence type="predicted"/>
<evidence type="ECO:0000256" key="10">
    <source>
        <dbReference type="ARBA" id="ARBA00023012"/>
    </source>
</evidence>
<keyword evidence="9" id="KW-0067">ATP-binding</keyword>
<evidence type="ECO:0000259" key="15">
    <source>
        <dbReference type="PROSITE" id="PS50110"/>
    </source>
</evidence>
<keyword evidence="8 17" id="KW-0418">Kinase</keyword>
<comment type="catalytic activity">
    <reaction evidence="1">
        <text>ATP + protein L-histidine = ADP + protein N-phospho-L-histidine.</text>
        <dbReference type="EC" id="2.7.13.3"/>
    </reaction>
</comment>
<evidence type="ECO:0000256" key="3">
    <source>
        <dbReference type="ARBA" id="ARBA00012438"/>
    </source>
</evidence>
<dbReference type="GO" id="GO:0009927">
    <property type="term" value="F:histidine phosphotransfer kinase activity"/>
    <property type="evidence" value="ECO:0007669"/>
    <property type="project" value="TreeGrafter"/>
</dbReference>
<keyword evidence="10" id="KW-0902">Two-component regulatory system</keyword>
<dbReference type="PROSITE" id="PS50110">
    <property type="entry name" value="RESPONSE_REGULATORY"/>
    <property type="match status" value="1"/>
</dbReference>
<reference evidence="17 18" key="1">
    <citation type="submission" date="2016-02" db="EMBL/GenBank/DDBJ databases">
        <authorList>
            <person name="Wen L."/>
            <person name="He K."/>
            <person name="Yang H."/>
        </authorList>
    </citation>
    <scope>NUCLEOTIDE SEQUENCE [LARGE SCALE GENOMIC DNA]</scope>
    <source>
        <strain evidence="17 18">KLE1704</strain>
    </source>
</reference>
<dbReference type="PANTHER" id="PTHR43047:SF72">
    <property type="entry name" value="OSMOSENSING HISTIDINE PROTEIN KINASE SLN1"/>
    <property type="match status" value="1"/>
</dbReference>
<organism evidence="17">
    <name type="scientific">Bacteroides intestinalis</name>
    <dbReference type="NCBI Taxonomy" id="329854"/>
    <lineage>
        <taxon>Bacteria</taxon>
        <taxon>Pseudomonadati</taxon>
        <taxon>Bacteroidota</taxon>
        <taxon>Bacteroidia</taxon>
        <taxon>Bacteroidales</taxon>
        <taxon>Bacteroidaceae</taxon>
        <taxon>Bacteroides</taxon>
    </lineage>
</organism>
<dbReference type="CDD" id="cd17546">
    <property type="entry name" value="REC_hyHK_CKI1_RcsC-like"/>
    <property type="match status" value="1"/>
</dbReference>
<dbReference type="SUPFAM" id="SSF55785">
    <property type="entry name" value="PYP-like sensor domain (PAS domain)"/>
    <property type="match status" value="1"/>
</dbReference>
<evidence type="ECO:0000256" key="5">
    <source>
        <dbReference type="ARBA" id="ARBA00022553"/>
    </source>
</evidence>
<dbReference type="GO" id="GO:0005886">
    <property type="term" value="C:plasma membrane"/>
    <property type="evidence" value="ECO:0007669"/>
    <property type="project" value="UniProtKB-SubCell"/>
</dbReference>
<evidence type="ECO:0000256" key="2">
    <source>
        <dbReference type="ARBA" id="ARBA00004236"/>
    </source>
</evidence>
<dbReference type="Pfam" id="PF02518">
    <property type="entry name" value="HATPase_c"/>
    <property type="match status" value="1"/>
</dbReference>
<dbReference type="CDD" id="cd16922">
    <property type="entry name" value="HATPase_EvgS-ArcB-TorS-like"/>
    <property type="match status" value="1"/>
</dbReference>
<keyword evidence="11" id="KW-0472">Membrane</keyword>